<dbReference type="SUPFAM" id="SSF56935">
    <property type="entry name" value="Porins"/>
    <property type="match status" value="1"/>
</dbReference>
<dbReference type="Proteomes" id="UP000295554">
    <property type="component" value="Unassembled WGS sequence"/>
</dbReference>
<evidence type="ECO:0000256" key="4">
    <source>
        <dbReference type="ARBA" id="ARBA00022692"/>
    </source>
</evidence>
<dbReference type="InterPro" id="IPR000531">
    <property type="entry name" value="Beta-barrel_TonB"/>
</dbReference>
<comment type="caution">
    <text evidence="13">The sequence shown here is derived from an EMBL/GenBank/DDBJ whole genome shotgun (WGS) entry which is preliminary data.</text>
</comment>
<dbReference type="OrthoDB" id="9805434at2"/>
<dbReference type="Gene3D" id="2.40.170.20">
    <property type="entry name" value="TonB-dependent receptor, beta-barrel domain"/>
    <property type="match status" value="1"/>
</dbReference>
<feature type="domain" description="TonB-dependent receptor-like beta-barrel" evidence="11">
    <location>
        <begin position="362"/>
        <end position="797"/>
    </location>
</feature>
<evidence type="ECO:0000256" key="2">
    <source>
        <dbReference type="ARBA" id="ARBA00022448"/>
    </source>
</evidence>
<organism evidence="13 14">
    <name type="scientific">Seongchinamella unica</name>
    <dbReference type="NCBI Taxonomy" id="2547392"/>
    <lineage>
        <taxon>Bacteria</taxon>
        <taxon>Pseudomonadati</taxon>
        <taxon>Pseudomonadota</taxon>
        <taxon>Gammaproteobacteria</taxon>
        <taxon>Cellvibrionales</taxon>
        <taxon>Halieaceae</taxon>
        <taxon>Seongchinamella</taxon>
    </lineage>
</organism>
<feature type="signal peptide" evidence="10">
    <location>
        <begin position="1"/>
        <end position="30"/>
    </location>
</feature>
<dbReference type="InterPro" id="IPR039426">
    <property type="entry name" value="TonB-dep_rcpt-like"/>
</dbReference>
<dbReference type="InterPro" id="IPR012910">
    <property type="entry name" value="Plug_dom"/>
</dbReference>
<dbReference type="Pfam" id="PF07715">
    <property type="entry name" value="Plug"/>
    <property type="match status" value="1"/>
</dbReference>
<evidence type="ECO:0000256" key="7">
    <source>
        <dbReference type="ARBA" id="ARBA00023237"/>
    </source>
</evidence>
<proteinExistence type="inferred from homology"/>
<dbReference type="Gene3D" id="2.170.130.10">
    <property type="entry name" value="TonB-dependent receptor, plug domain"/>
    <property type="match status" value="1"/>
</dbReference>
<keyword evidence="4 8" id="KW-0812">Transmembrane</keyword>
<dbReference type="InterPro" id="IPR037066">
    <property type="entry name" value="Plug_dom_sf"/>
</dbReference>
<evidence type="ECO:0000256" key="1">
    <source>
        <dbReference type="ARBA" id="ARBA00004571"/>
    </source>
</evidence>
<keyword evidence="5 9" id="KW-0798">TonB box</keyword>
<evidence type="ECO:0000256" key="9">
    <source>
        <dbReference type="RuleBase" id="RU003357"/>
    </source>
</evidence>
<keyword evidence="14" id="KW-1185">Reference proteome</keyword>
<keyword evidence="3 8" id="KW-1134">Transmembrane beta strand</keyword>
<keyword evidence="10" id="KW-0732">Signal</keyword>
<reference evidence="13 14" key="1">
    <citation type="submission" date="2019-03" db="EMBL/GenBank/DDBJ databases">
        <title>Seongchinamella monodicae gen. nov., sp. nov., a novel member of the Gammaproteobacteria isolated from a tidal mudflat of beach.</title>
        <authorList>
            <person name="Yang H.G."/>
            <person name="Kang J.W."/>
            <person name="Lee S.D."/>
        </authorList>
    </citation>
    <scope>NUCLEOTIDE SEQUENCE [LARGE SCALE GENOMIC DNA]</scope>
    <source>
        <strain evidence="13 14">GH4-78</strain>
    </source>
</reference>
<comment type="subcellular location">
    <subcellularLocation>
        <location evidence="1 8">Cell outer membrane</location>
        <topology evidence="1 8">Multi-pass membrane protein</topology>
    </subcellularLocation>
</comment>
<dbReference type="PROSITE" id="PS52016">
    <property type="entry name" value="TONB_DEPENDENT_REC_3"/>
    <property type="match status" value="1"/>
</dbReference>
<dbReference type="AlphaFoldDB" id="A0A4R5LTP6"/>
<dbReference type="PANTHER" id="PTHR47234:SF3">
    <property type="entry name" value="SECRETIN_TONB SHORT N-TERMINAL DOMAIN-CONTAINING PROTEIN"/>
    <property type="match status" value="1"/>
</dbReference>
<gene>
    <name evidence="13" type="ORF">E2F43_00410</name>
</gene>
<feature type="domain" description="TonB-dependent receptor plug" evidence="12">
    <location>
        <begin position="53"/>
        <end position="174"/>
    </location>
</feature>
<keyword evidence="2 8" id="KW-0813">Transport</keyword>
<evidence type="ECO:0000256" key="10">
    <source>
        <dbReference type="SAM" id="SignalP"/>
    </source>
</evidence>
<evidence type="ECO:0000259" key="12">
    <source>
        <dbReference type="Pfam" id="PF07715"/>
    </source>
</evidence>
<evidence type="ECO:0000313" key="14">
    <source>
        <dbReference type="Proteomes" id="UP000295554"/>
    </source>
</evidence>
<dbReference type="RefSeq" id="WP_133208904.1">
    <property type="nucleotide sequence ID" value="NZ_SMSE01000001.1"/>
</dbReference>
<sequence>MNKRFSPKILALAVSAQVAFTAGYSQLTHAQSGADQLEEVVVTGTRREARSVFDSAAPIDVIGGEEFRNQGASDMTTLLRNSVPSYNVNNQPISDAATVVRPANMRGLASDHTLVLVNSKRRHRAAVISWLGNGVNDGAQGPDISVIPSIAVKQVEVLRDGAAAQYGSDAIAGIVNFILKDYAEGGSIEAKYGEYTEESDEALWSVAGNIGLPFTSEGFFNASFEYGEADPTSRSVQRDDAAALIAGGNTEVKNPAQIWGNPEIEEDLKTFFNMGLALDSSKEWYAFGNYASKTVTGGFYFRNPDTREAVFAGGDGKRLVGDETGDMSGNCPTDLDPSDTAGLEAVIADPNCYVFNEDFPGGFTPNFGADTEDVSLVTGVRGTADNGLAWDVSAGVGYNEADYFIVNTVNASLGSASPTEFDPGSYSQFEKNFNVDLSYPVEVSFFASDLNIAGGFEWRDEEFEIGIGDEASWTVGPLADQGFSAASNGFPGFGPIAEGDWSRSNIAAYVDFEADVTDSLLVAAALRWEDFDDFGTTTNGKIAAHWQIVDSLAVRGTYSTGFRAPTPGQSNAYNVSTEFNLATNELENNGTIPASSTVAALRGGKDLDPEESTNYTAGVIWQLGDFSVTVDYFNIDLEDRLGVSQNFVLTEAERQALIDAGVAGANSLQTFRFFTNGIETNTEGFDVVATYMLDSSVGVTNFNLAYNQTETSVEDFVPGIIDDVRIQELEEALPETRWNLMANHTMNNWRFMARYSYYDDWYDSEDTLTYDGYGLFDAEVGYTFDAGISLVVGSNNITDETPDKNPNAAAGVGNQYSQWAPGGFNGRFVYTRLIYDF</sequence>
<dbReference type="PANTHER" id="PTHR47234">
    <property type="match status" value="1"/>
</dbReference>
<evidence type="ECO:0000256" key="6">
    <source>
        <dbReference type="ARBA" id="ARBA00023136"/>
    </source>
</evidence>
<accession>A0A4R5LTP6</accession>
<evidence type="ECO:0000256" key="5">
    <source>
        <dbReference type="ARBA" id="ARBA00023077"/>
    </source>
</evidence>
<keyword evidence="7 8" id="KW-0998">Cell outer membrane</keyword>
<keyword evidence="13" id="KW-0675">Receptor</keyword>
<feature type="chain" id="PRO_5020365580" evidence="10">
    <location>
        <begin position="31"/>
        <end position="837"/>
    </location>
</feature>
<protein>
    <submittedName>
        <fullName evidence="13">TonB-dependent receptor</fullName>
    </submittedName>
</protein>
<evidence type="ECO:0000256" key="8">
    <source>
        <dbReference type="PROSITE-ProRule" id="PRU01360"/>
    </source>
</evidence>
<keyword evidence="6 8" id="KW-0472">Membrane</keyword>
<name>A0A4R5LTP6_9GAMM</name>
<dbReference type="InterPro" id="IPR036942">
    <property type="entry name" value="Beta-barrel_TonB_sf"/>
</dbReference>
<evidence type="ECO:0000259" key="11">
    <source>
        <dbReference type="Pfam" id="PF00593"/>
    </source>
</evidence>
<dbReference type="EMBL" id="SMSE01000001">
    <property type="protein sequence ID" value="TDG14739.1"/>
    <property type="molecule type" value="Genomic_DNA"/>
</dbReference>
<evidence type="ECO:0000313" key="13">
    <source>
        <dbReference type="EMBL" id="TDG14739.1"/>
    </source>
</evidence>
<comment type="similarity">
    <text evidence="8 9">Belongs to the TonB-dependent receptor family.</text>
</comment>
<dbReference type="Pfam" id="PF00593">
    <property type="entry name" value="TonB_dep_Rec_b-barrel"/>
    <property type="match status" value="1"/>
</dbReference>
<dbReference type="GO" id="GO:0009279">
    <property type="term" value="C:cell outer membrane"/>
    <property type="evidence" value="ECO:0007669"/>
    <property type="project" value="UniProtKB-SubCell"/>
</dbReference>
<evidence type="ECO:0000256" key="3">
    <source>
        <dbReference type="ARBA" id="ARBA00022452"/>
    </source>
</evidence>